<keyword evidence="2" id="KW-0472">Membrane</keyword>
<proteinExistence type="inferred from homology"/>
<dbReference type="Proteomes" id="UP001430919">
    <property type="component" value="Unassembled WGS sequence"/>
</dbReference>
<protein>
    <submittedName>
        <fullName evidence="3">SCO family protein</fullName>
    </submittedName>
</protein>
<dbReference type="SUPFAM" id="SSF52833">
    <property type="entry name" value="Thioredoxin-like"/>
    <property type="match status" value="1"/>
</dbReference>
<dbReference type="EMBL" id="JAJJMO010000001">
    <property type="protein sequence ID" value="MCC9070141.1"/>
    <property type="molecule type" value="Genomic_DNA"/>
</dbReference>
<dbReference type="CDD" id="cd02968">
    <property type="entry name" value="SCO"/>
    <property type="match status" value="1"/>
</dbReference>
<accession>A0ABS8MN07</accession>
<reference evidence="3" key="1">
    <citation type="submission" date="2021-11" db="EMBL/GenBank/DDBJ databases">
        <title>Description of novel Flavobacterium species.</title>
        <authorList>
            <person name="Saticioglu I.B."/>
            <person name="Ay H."/>
            <person name="Altun S."/>
            <person name="Duman M."/>
        </authorList>
    </citation>
    <scope>NUCLEOTIDE SEQUENCE</scope>
    <source>
        <strain evidence="3">F-65</strain>
    </source>
</reference>
<comment type="caution">
    <text evidence="3">The sequence shown here is derived from an EMBL/GenBank/DDBJ whole genome shotgun (WGS) entry which is preliminary data.</text>
</comment>
<dbReference type="Gene3D" id="3.40.30.10">
    <property type="entry name" value="Glutaredoxin"/>
    <property type="match status" value="1"/>
</dbReference>
<evidence type="ECO:0000313" key="3">
    <source>
        <dbReference type="EMBL" id="MCC9070141.1"/>
    </source>
</evidence>
<gene>
    <name evidence="3" type="ORF">LNQ49_00785</name>
</gene>
<keyword evidence="2" id="KW-1133">Transmembrane helix</keyword>
<dbReference type="PANTHER" id="PTHR12151:SF25">
    <property type="entry name" value="LINALOOL DEHYDRATASE_ISOMERASE DOMAIN-CONTAINING PROTEIN"/>
    <property type="match status" value="1"/>
</dbReference>
<keyword evidence="4" id="KW-1185">Reference proteome</keyword>
<evidence type="ECO:0000256" key="2">
    <source>
        <dbReference type="SAM" id="Phobius"/>
    </source>
</evidence>
<comment type="similarity">
    <text evidence="1">Belongs to the SCO1/2 family.</text>
</comment>
<feature type="transmembrane region" description="Helical" evidence="2">
    <location>
        <begin position="468"/>
        <end position="487"/>
    </location>
</feature>
<evidence type="ECO:0000313" key="4">
    <source>
        <dbReference type="Proteomes" id="UP001430919"/>
    </source>
</evidence>
<feature type="transmembrane region" description="Helical" evidence="2">
    <location>
        <begin position="442"/>
        <end position="461"/>
    </location>
</feature>
<sequence>MINQQIKELGSTTSTEDFILLIDSIKVTDQKFNNLLLVELLSERHPIYKDRSSIASSHMRGYLIEAFYNIGMPQKGLPYILEELETSFSPYIIAASAKAVRGIKEPHSGVAAFLNKSIYNIWQADAIVNYSSFLGPYNQNYNTTALKEIFESLKWLNGKAQYILPDLYHLETQLSEYLSSENNTLLTECIKVIEKATPSLDDCCTIPIEVYNQADTFFSSKSEIELGSIVLQDQDGNELGWNDYFKGKYTVLSFFYTKCHNPRKCIQTIYNLVNIQKKIIGNNQYSTVQTAAITYDPLYDTSSILKSYGNNRNYHFDKNNRMFRVTSGMESLIESLNIGVNYKGNDVNVHRIEVYIINPEGKIEKSFLRFQAEEKLIIGALNELITDKKPIQKEKKVSVINRISTVILPILIAFFPKCPMCWMAYLNLIGISGIVSIKHQPWLIYVFIGLAIINLINLYRLSKKRNGLLPFYLALFGTVMLGVNFWLNLSVLFVAVGLFLTLISALLNSLSFKLYHKFFHFINEKWITLKYA</sequence>
<name>A0ABS8MN07_9FLAO</name>
<feature type="transmembrane region" description="Helical" evidence="2">
    <location>
        <begin position="493"/>
        <end position="515"/>
    </location>
</feature>
<dbReference type="PANTHER" id="PTHR12151">
    <property type="entry name" value="ELECTRON TRANSPORT PROTIN SCO1/SENC FAMILY MEMBER"/>
    <property type="match status" value="1"/>
</dbReference>
<dbReference type="RefSeq" id="WP_229986893.1">
    <property type="nucleotide sequence ID" value="NZ_JAJJMO010000001.1"/>
</dbReference>
<feature type="transmembrane region" description="Helical" evidence="2">
    <location>
        <begin position="399"/>
        <end position="416"/>
    </location>
</feature>
<dbReference type="Pfam" id="PF02630">
    <property type="entry name" value="SCO1-SenC"/>
    <property type="match status" value="1"/>
</dbReference>
<dbReference type="InterPro" id="IPR003782">
    <property type="entry name" value="SCO1/SenC"/>
</dbReference>
<dbReference type="InterPro" id="IPR036249">
    <property type="entry name" value="Thioredoxin-like_sf"/>
</dbReference>
<keyword evidence="2" id="KW-0812">Transmembrane</keyword>
<organism evidence="3 4">
    <name type="scientific">Flavobacterium pisciphilum</name>
    <dbReference type="NCBI Taxonomy" id="2893755"/>
    <lineage>
        <taxon>Bacteria</taxon>
        <taxon>Pseudomonadati</taxon>
        <taxon>Bacteroidota</taxon>
        <taxon>Flavobacteriia</taxon>
        <taxon>Flavobacteriales</taxon>
        <taxon>Flavobacteriaceae</taxon>
        <taxon>Flavobacterium</taxon>
    </lineage>
</organism>
<evidence type="ECO:0000256" key="1">
    <source>
        <dbReference type="ARBA" id="ARBA00010996"/>
    </source>
</evidence>